<gene>
    <name evidence="4" type="ORF">Firmicute1046_0860</name>
</gene>
<dbReference type="InterPro" id="IPR013780">
    <property type="entry name" value="Glyco_hydro_b"/>
</dbReference>
<dbReference type="Gene3D" id="3.20.20.80">
    <property type="entry name" value="Glycosidases"/>
    <property type="match status" value="1"/>
</dbReference>
<dbReference type="Gene3D" id="3.90.400.10">
    <property type="entry name" value="Oligo-1,6-glucosidase, Domain 2"/>
    <property type="match status" value="1"/>
</dbReference>
<dbReference type="SUPFAM" id="SSF81296">
    <property type="entry name" value="E set domains"/>
    <property type="match status" value="1"/>
</dbReference>
<dbReference type="InterPro" id="IPR014756">
    <property type="entry name" value="Ig_E-set"/>
</dbReference>
<reference evidence="4" key="1">
    <citation type="journal article" date="2020" name="J. ISSAAS">
        <title>Lactobacilli and other gastrointestinal microbiota of Peromyscus leucopus, reservoir host for agents of Lyme disease and other zoonoses in North America.</title>
        <authorList>
            <person name="Milovic A."/>
            <person name="Bassam K."/>
            <person name="Shao H."/>
            <person name="Chatzistamou I."/>
            <person name="Tufts D.M."/>
            <person name="Diuk-Wasser M."/>
            <person name="Barbour A.G."/>
        </authorList>
    </citation>
    <scope>NUCLEOTIDE SEQUENCE</scope>
    <source>
        <strain evidence="4">LL40</strain>
    </source>
</reference>
<evidence type="ECO:0000256" key="2">
    <source>
        <dbReference type="ARBA" id="ARBA00023295"/>
    </source>
</evidence>
<dbReference type="CDD" id="cd02857">
    <property type="entry name" value="E_set_CDase_PDE_N"/>
    <property type="match status" value="1"/>
</dbReference>
<dbReference type="Gene3D" id="2.60.40.10">
    <property type="entry name" value="Immunoglobulins"/>
    <property type="match status" value="1"/>
</dbReference>
<dbReference type="GO" id="GO:0005975">
    <property type="term" value="P:carbohydrate metabolic process"/>
    <property type="evidence" value="ECO:0007669"/>
    <property type="project" value="InterPro"/>
</dbReference>
<dbReference type="Gene3D" id="2.60.40.1180">
    <property type="entry name" value="Golgi alpha-mannosidase II"/>
    <property type="match status" value="1"/>
</dbReference>
<dbReference type="EMBL" id="MN577573">
    <property type="protein sequence ID" value="QGT51010.1"/>
    <property type="molecule type" value="Genomic_DNA"/>
</dbReference>
<dbReference type="PANTHER" id="PTHR10357">
    <property type="entry name" value="ALPHA-AMYLASE FAMILY MEMBER"/>
    <property type="match status" value="1"/>
</dbReference>
<dbReference type="GO" id="GO:0004553">
    <property type="term" value="F:hydrolase activity, hydrolyzing O-glycosyl compounds"/>
    <property type="evidence" value="ECO:0007669"/>
    <property type="project" value="InterPro"/>
</dbReference>
<dbReference type="PANTHER" id="PTHR10357:SF210">
    <property type="entry name" value="MALTODEXTRIN GLUCOSIDASE"/>
    <property type="match status" value="1"/>
</dbReference>
<dbReference type="SUPFAM" id="SSF51011">
    <property type="entry name" value="Glycosyl hydrolase domain"/>
    <property type="match status" value="1"/>
</dbReference>
<dbReference type="InterPro" id="IPR013783">
    <property type="entry name" value="Ig-like_fold"/>
</dbReference>
<dbReference type="AlphaFoldDB" id="A0A650EMN1"/>
<feature type="domain" description="Glycosyl hydrolase family 13 catalytic" evidence="3">
    <location>
        <begin position="136"/>
        <end position="545"/>
    </location>
</feature>
<evidence type="ECO:0000256" key="1">
    <source>
        <dbReference type="ARBA" id="ARBA00022801"/>
    </source>
</evidence>
<dbReference type="InterPro" id="IPR017853">
    <property type="entry name" value="GH"/>
</dbReference>
<evidence type="ECO:0000313" key="4">
    <source>
        <dbReference type="EMBL" id="QGT51010.1"/>
    </source>
</evidence>
<keyword evidence="1" id="KW-0378">Hydrolase</keyword>
<protein>
    <recommendedName>
        <fullName evidence="3">Glycosyl hydrolase family 13 catalytic domain-containing protein</fullName>
    </recommendedName>
</protein>
<organism evidence="4">
    <name type="scientific">uncultured Bacillota bacterium</name>
    <dbReference type="NCBI Taxonomy" id="344338"/>
    <lineage>
        <taxon>Bacteria</taxon>
        <taxon>Bacillati</taxon>
        <taxon>Bacillota</taxon>
        <taxon>environmental samples</taxon>
    </lineage>
</organism>
<dbReference type="SUPFAM" id="SSF51445">
    <property type="entry name" value="(Trans)glycosidases"/>
    <property type="match status" value="1"/>
</dbReference>
<dbReference type="SMART" id="SM00642">
    <property type="entry name" value="Aamy"/>
    <property type="match status" value="1"/>
</dbReference>
<name>A0A650EMN1_9FIRM</name>
<sequence>MQLFHDSQNIEYRCPFGAVPTEEVVTLRLRVSEGTAERVFLRLWIGGQECLMEMEKSDTDMQWFSVSVTMPSEAQLIWYYFIVESDGRRVYYSNQEDGLGGVGRQTDAAVHTSYQITVYERGFHTPDWFKHSIMYQIFPDRFCGIHHNGEIFKKREDYIIHGDWYEPLAFAPHPYEDGPACNDFYGGNLEGIRAKLPYLKDLGIGVLYLNPIFDAYSNHKYDTADYTKIDPMFGTEEDFRLLCADARALGIRVVLDGVFSHTGSDSVYFNKYGNYGEGGAYRDRNSPYAEWFDFGNEPPGYTSWWGCSNLPNVKEMTPSYLEHILSGSDAVVKHWVRAGASGWRLDVADELPDEFIEILRREVKSADENAVVIGEVWEDASNKESYSVLRRYLLGKELDSVMNYPWKDAVIAFLLDQIPAEALNRRLESLRENYPKEVFYSLMNIAGTHDTMRIKNVLGEQRQTDDMSGEQKQNARLSPWQETLALCRVRLMALLQMTYCGVPCIYYGDEIGMQGLSDPFNRMPYTWRQIDPQLQAYYRSLTTLRNENTFLRTGKIQTLYAQGGVYAYARYITDGMDVFGKPANNGAALCVVNRDSEAQTVCLNVSDFDVKEWTEFLRGETFSPAADGTLTVTLEGMSGGLFLPAKQ</sequence>
<dbReference type="Pfam" id="PF00128">
    <property type="entry name" value="Alpha-amylase"/>
    <property type="match status" value="1"/>
</dbReference>
<evidence type="ECO:0000259" key="3">
    <source>
        <dbReference type="SMART" id="SM00642"/>
    </source>
</evidence>
<accession>A0A650EMN1</accession>
<proteinExistence type="predicted"/>
<dbReference type="CDD" id="cd11338">
    <property type="entry name" value="AmyAc_CMD"/>
    <property type="match status" value="1"/>
</dbReference>
<dbReference type="InterPro" id="IPR045857">
    <property type="entry name" value="O16G_dom_2"/>
</dbReference>
<keyword evidence="2" id="KW-0326">Glycosidase</keyword>
<dbReference type="InterPro" id="IPR004185">
    <property type="entry name" value="Glyco_hydro_13_lg-like_dom"/>
</dbReference>
<dbReference type="InterPro" id="IPR006047">
    <property type="entry name" value="GH13_cat_dom"/>
</dbReference>